<organism evidence="2">
    <name type="scientific">mine drainage metagenome</name>
    <dbReference type="NCBI Taxonomy" id="410659"/>
    <lineage>
        <taxon>unclassified sequences</taxon>
        <taxon>metagenomes</taxon>
        <taxon>ecological metagenomes</taxon>
    </lineage>
</organism>
<dbReference type="PANTHER" id="PTHR38036">
    <property type="entry name" value="UPF0250 PROTEIN YBED"/>
    <property type="match status" value="1"/>
</dbReference>
<dbReference type="Gene3D" id="3.30.70.260">
    <property type="match status" value="1"/>
</dbReference>
<dbReference type="HAMAP" id="MF_00659">
    <property type="entry name" value="UPF0250"/>
    <property type="match status" value="1"/>
</dbReference>
<accession>A0A3P3ZQZ7</accession>
<reference evidence="2" key="1">
    <citation type="submission" date="2018-10" db="EMBL/GenBank/DDBJ databases">
        <authorList>
            <person name="Plewniak F."/>
        </authorList>
    </citation>
    <scope>NUCLEOTIDE SEQUENCE</scope>
</reference>
<gene>
    <name evidence="2" type="ORF">CARN8_610014</name>
</gene>
<sequence>MAEVPREEIFEFPCEFPLKVMGLRTDGFAQTVLDIVLQFVPDFSAENLEMRASSGGKYLSVTCTFRATSREQLDGLYRILSGHPDVVMVL</sequence>
<dbReference type="InterPro" id="IPR027471">
    <property type="entry name" value="YbeD-like_sf"/>
</dbReference>
<protein>
    <submittedName>
        <fullName evidence="2">Uncharacterized protein</fullName>
    </submittedName>
</protein>
<comment type="similarity">
    <text evidence="1">Belongs to the UPF0250 family.</text>
</comment>
<evidence type="ECO:0000256" key="1">
    <source>
        <dbReference type="ARBA" id="ARBA00008460"/>
    </source>
</evidence>
<dbReference type="InterPro" id="IPR007454">
    <property type="entry name" value="UPF0250_YbeD-like"/>
</dbReference>
<dbReference type="EMBL" id="UOYP01000568">
    <property type="protein sequence ID" value="VAY89301.1"/>
    <property type="molecule type" value="Genomic_DNA"/>
</dbReference>
<dbReference type="SUPFAM" id="SSF117991">
    <property type="entry name" value="YbeD/HP0495-like"/>
    <property type="match status" value="1"/>
</dbReference>
<proteinExistence type="inferred from homology"/>
<dbReference type="AlphaFoldDB" id="A0A3P3ZQZ7"/>
<dbReference type="PANTHER" id="PTHR38036:SF1">
    <property type="entry name" value="UPF0250 PROTEIN YBED"/>
    <property type="match status" value="1"/>
</dbReference>
<dbReference type="Pfam" id="PF04359">
    <property type="entry name" value="DUF493"/>
    <property type="match status" value="1"/>
</dbReference>
<dbReference type="GO" id="GO:0005829">
    <property type="term" value="C:cytosol"/>
    <property type="evidence" value="ECO:0007669"/>
    <property type="project" value="TreeGrafter"/>
</dbReference>
<name>A0A3P3ZQZ7_9ZZZZ</name>
<evidence type="ECO:0000313" key="2">
    <source>
        <dbReference type="EMBL" id="VAY89301.1"/>
    </source>
</evidence>